<keyword evidence="5" id="KW-1185">Reference proteome</keyword>
<dbReference type="InterPro" id="IPR010730">
    <property type="entry name" value="HET"/>
</dbReference>
<protein>
    <submittedName>
        <fullName evidence="4">Het domain protein</fullName>
    </submittedName>
</protein>
<proteinExistence type="predicted"/>
<dbReference type="SUPFAM" id="SSF52540">
    <property type="entry name" value="P-loop containing nucleoside triphosphate hydrolases"/>
    <property type="match status" value="1"/>
</dbReference>
<dbReference type="EMBL" id="JBFCZG010000002">
    <property type="protein sequence ID" value="KAL3426462.1"/>
    <property type="molecule type" value="Genomic_DNA"/>
</dbReference>
<evidence type="ECO:0000259" key="3">
    <source>
        <dbReference type="Pfam" id="PF26640"/>
    </source>
</evidence>
<name>A0ABR4PSW0_9HELO</name>
<feature type="domain" description="Heterokaryon incompatibility" evidence="2">
    <location>
        <begin position="29"/>
        <end position="115"/>
    </location>
</feature>
<comment type="caution">
    <text evidence="4">The sequence shown here is derived from an EMBL/GenBank/DDBJ whole genome shotgun (WGS) entry which is preliminary data.</text>
</comment>
<feature type="domain" description="NB-ARC" evidence="1">
    <location>
        <begin position="514"/>
        <end position="670"/>
    </location>
</feature>
<dbReference type="InterPro" id="IPR027417">
    <property type="entry name" value="P-loop_NTPase"/>
</dbReference>
<sequence length="728" mass="81411">MHLLSWEVLEGHEDNLKIRLERDALVTNYAILSHVWGSPKDEVSFEDMLAGTGESKKGYAKLVGCCKQAQKDGLAYIWVNTCCINKASSAELSEAIVSMFQYYEQSEVCYAYLEDVLVNCDTGSDLDSSSFSDSAWFTRAWTLQELVAPQHVKFFDRSWAPIGHKVDEHVRTIIERVTRIDSTVLTYPFSMRVVSVAKKMSWAAERRATRTEDKAYSLMGIFGVYMPPLYGEGNHAFIRLQEAILRTSNDHTIFAWTSPPAASLSRGLEYVSTMLALSPDQFKGSSEFRPLPHTEHGGHKLDYNVTNAGLSIRLPLLKVNQVEGLYAGFLSCTEGEDHIPSAILLRSTKTTPTGHFWRTNINEGSTARNGRRWGPTPGRETIEEKDVYILPRFTMVSGDNIEPPWAKIESVNTQDENTTFKLLRIALAGEEPSFAINPEVLRHLNYTPDPSFQELAFLRQAHQLISSNKAYQLASIIKTSLPNLQKVPQRRNENFCGRAEILQKLRDTFSPSVRDTKILTISGMAGVGKTELVIQFCHDCIESSIFDAVLWISAASGKEIHDDFLRIATELNLAGRGSPPEQIVNNVLRWLSDFKQYVRAVTGHSHYSAKWLLVFDSADDVSLLHPFCPLNGPGCVLVTSRDASAWFTLNSGHLPLESLTADESLELLNKLTRSDWESAHAIHVSKLLGRTSTCDHPSSSFNGRSWVLTARVHQSLGRRNVDCAGCYG</sequence>
<reference evidence="4 5" key="1">
    <citation type="submission" date="2024-06" db="EMBL/GenBank/DDBJ databases">
        <title>Complete genome of Phlyctema vagabunda strain 19-DSS-EL-015.</title>
        <authorList>
            <person name="Fiorenzani C."/>
        </authorList>
    </citation>
    <scope>NUCLEOTIDE SEQUENCE [LARGE SCALE GENOMIC DNA]</scope>
    <source>
        <strain evidence="4 5">19-DSS-EL-015</strain>
    </source>
</reference>
<dbReference type="Pfam" id="PF06985">
    <property type="entry name" value="HET"/>
    <property type="match status" value="1"/>
</dbReference>
<dbReference type="Pfam" id="PF00931">
    <property type="entry name" value="NB-ARC"/>
    <property type="match status" value="1"/>
</dbReference>
<dbReference type="Gene3D" id="3.40.50.300">
    <property type="entry name" value="P-loop containing nucleotide triphosphate hydrolases"/>
    <property type="match status" value="1"/>
</dbReference>
<dbReference type="PANTHER" id="PTHR10622:SF10">
    <property type="entry name" value="HET DOMAIN-CONTAINING PROTEIN"/>
    <property type="match status" value="1"/>
</dbReference>
<dbReference type="Pfam" id="PF26640">
    <property type="entry name" value="DUF8212"/>
    <property type="match status" value="1"/>
</dbReference>
<dbReference type="Proteomes" id="UP001629113">
    <property type="component" value="Unassembled WGS sequence"/>
</dbReference>
<evidence type="ECO:0000259" key="2">
    <source>
        <dbReference type="Pfam" id="PF06985"/>
    </source>
</evidence>
<dbReference type="PANTHER" id="PTHR10622">
    <property type="entry name" value="HET DOMAIN-CONTAINING PROTEIN"/>
    <property type="match status" value="1"/>
</dbReference>
<dbReference type="InterPro" id="IPR002182">
    <property type="entry name" value="NB-ARC"/>
</dbReference>
<gene>
    <name evidence="4" type="ORF">PVAG01_03253</name>
</gene>
<accession>A0ABR4PSW0</accession>
<organism evidence="4 5">
    <name type="scientific">Phlyctema vagabunda</name>
    <dbReference type="NCBI Taxonomy" id="108571"/>
    <lineage>
        <taxon>Eukaryota</taxon>
        <taxon>Fungi</taxon>
        <taxon>Dikarya</taxon>
        <taxon>Ascomycota</taxon>
        <taxon>Pezizomycotina</taxon>
        <taxon>Leotiomycetes</taxon>
        <taxon>Helotiales</taxon>
        <taxon>Dermateaceae</taxon>
        <taxon>Phlyctema</taxon>
    </lineage>
</organism>
<feature type="domain" description="DUF8212" evidence="3">
    <location>
        <begin position="235"/>
        <end position="321"/>
    </location>
</feature>
<evidence type="ECO:0000259" key="1">
    <source>
        <dbReference type="Pfam" id="PF00931"/>
    </source>
</evidence>
<evidence type="ECO:0000313" key="4">
    <source>
        <dbReference type="EMBL" id="KAL3426462.1"/>
    </source>
</evidence>
<evidence type="ECO:0000313" key="5">
    <source>
        <dbReference type="Proteomes" id="UP001629113"/>
    </source>
</evidence>
<dbReference type="InterPro" id="IPR058525">
    <property type="entry name" value="DUF8212"/>
</dbReference>